<dbReference type="OrthoDB" id="3245100at2759"/>
<evidence type="ECO:0000313" key="4">
    <source>
        <dbReference type="EMBL" id="VDP94786.1"/>
    </source>
</evidence>
<evidence type="ECO:0000256" key="2">
    <source>
        <dbReference type="SAM" id="MobiDB-lite"/>
    </source>
</evidence>
<dbReference type="InterPro" id="IPR028435">
    <property type="entry name" value="Plakophilin/d_Catenin"/>
</dbReference>
<dbReference type="GO" id="GO:0005737">
    <property type="term" value="C:cytoplasm"/>
    <property type="evidence" value="ECO:0007669"/>
    <property type="project" value="TreeGrafter"/>
</dbReference>
<evidence type="ECO:0000256" key="1">
    <source>
        <dbReference type="ARBA" id="ARBA00022737"/>
    </source>
</evidence>
<dbReference type="GO" id="GO:0005886">
    <property type="term" value="C:plasma membrane"/>
    <property type="evidence" value="ECO:0007669"/>
    <property type="project" value="TreeGrafter"/>
</dbReference>
<protein>
    <submittedName>
        <fullName evidence="6">Secreted protein</fullName>
    </submittedName>
</protein>
<dbReference type="InterPro" id="IPR011989">
    <property type="entry name" value="ARM-like"/>
</dbReference>
<evidence type="ECO:0000313" key="5">
    <source>
        <dbReference type="Proteomes" id="UP000272942"/>
    </source>
</evidence>
<dbReference type="GO" id="GO:0098609">
    <property type="term" value="P:cell-cell adhesion"/>
    <property type="evidence" value="ECO:0007669"/>
    <property type="project" value="InterPro"/>
</dbReference>
<gene>
    <name evidence="4" type="ORF">ECPE_LOCUS17492</name>
</gene>
<keyword evidence="5" id="KW-1185">Reference proteome</keyword>
<evidence type="ECO:0000313" key="6">
    <source>
        <dbReference type="WBParaSite" id="ECPE_0001753701-mRNA-1"/>
    </source>
</evidence>
<dbReference type="PANTHER" id="PTHR10372">
    <property type="entry name" value="PLAKOPHILLIN-RELATED"/>
    <property type="match status" value="1"/>
</dbReference>
<evidence type="ECO:0000256" key="3">
    <source>
        <dbReference type="SAM" id="SignalP"/>
    </source>
</evidence>
<keyword evidence="1" id="KW-0677">Repeat</keyword>
<dbReference type="Proteomes" id="UP000272942">
    <property type="component" value="Unassembled WGS sequence"/>
</dbReference>
<name>A0A183BE57_9TREM</name>
<dbReference type="AlphaFoldDB" id="A0A183BE57"/>
<reference evidence="4 5" key="2">
    <citation type="submission" date="2018-11" db="EMBL/GenBank/DDBJ databases">
        <authorList>
            <consortium name="Pathogen Informatics"/>
        </authorList>
    </citation>
    <scope>NUCLEOTIDE SEQUENCE [LARGE SCALE GENOMIC DNA]</scope>
    <source>
        <strain evidence="4 5">Egypt</strain>
    </source>
</reference>
<feature type="signal peptide" evidence="3">
    <location>
        <begin position="1"/>
        <end position="30"/>
    </location>
</feature>
<dbReference type="WBParaSite" id="ECPE_0001753701-mRNA-1">
    <property type="protein sequence ID" value="ECPE_0001753701-mRNA-1"/>
    <property type="gene ID" value="ECPE_0001753701"/>
</dbReference>
<feature type="region of interest" description="Disordered" evidence="2">
    <location>
        <begin position="78"/>
        <end position="100"/>
    </location>
</feature>
<dbReference type="Gene3D" id="1.25.10.10">
    <property type="entry name" value="Leucine-rich Repeat Variant"/>
    <property type="match status" value="1"/>
</dbReference>
<feature type="chain" id="PRO_5043138392" evidence="3">
    <location>
        <begin position="31"/>
        <end position="100"/>
    </location>
</feature>
<dbReference type="EMBL" id="UZAN01069604">
    <property type="protein sequence ID" value="VDP94786.1"/>
    <property type="molecule type" value="Genomic_DNA"/>
</dbReference>
<accession>A0A183BE57</accession>
<dbReference type="PANTHER" id="PTHR10372:SF27">
    <property type="entry name" value="ADHERENS JUNCTION PROTEIN P120"/>
    <property type="match status" value="1"/>
</dbReference>
<sequence>MDNAEYREQLRQAPWLLWSLLAVIRASVHQQCTDLKSVEHCVCSLRNLSHVLHYSSLPEGENTNKSDDAGVQYKSSMSRFRLRSSSQRAKRIAAEEGESN</sequence>
<dbReference type="GO" id="GO:0005634">
    <property type="term" value="C:nucleus"/>
    <property type="evidence" value="ECO:0007669"/>
    <property type="project" value="TreeGrafter"/>
</dbReference>
<reference evidence="6" key="1">
    <citation type="submission" date="2016-06" db="UniProtKB">
        <authorList>
            <consortium name="WormBaseParasite"/>
        </authorList>
    </citation>
    <scope>IDENTIFICATION</scope>
</reference>
<proteinExistence type="predicted"/>
<feature type="compositionally biased region" description="Low complexity" evidence="2">
    <location>
        <begin position="78"/>
        <end position="87"/>
    </location>
</feature>
<keyword evidence="3" id="KW-0732">Signal</keyword>
<organism evidence="6">
    <name type="scientific">Echinostoma caproni</name>
    <dbReference type="NCBI Taxonomy" id="27848"/>
    <lineage>
        <taxon>Eukaryota</taxon>
        <taxon>Metazoa</taxon>
        <taxon>Spiralia</taxon>
        <taxon>Lophotrochozoa</taxon>
        <taxon>Platyhelminthes</taxon>
        <taxon>Trematoda</taxon>
        <taxon>Digenea</taxon>
        <taxon>Plagiorchiida</taxon>
        <taxon>Echinostomata</taxon>
        <taxon>Echinostomatoidea</taxon>
        <taxon>Echinostomatidae</taxon>
        <taxon>Echinostoma</taxon>
    </lineage>
</organism>
<dbReference type="GO" id="GO:0005912">
    <property type="term" value="C:adherens junction"/>
    <property type="evidence" value="ECO:0007669"/>
    <property type="project" value="TreeGrafter"/>
</dbReference>